<feature type="region of interest" description="Disordered" evidence="1">
    <location>
        <begin position="1"/>
        <end position="57"/>
    </location>
</feature>
<feature type="compositionally biased region" description="Basic and acidic residues" evidence="1">
    <location>
        <begin position="1"/>
        <end position="12"/>
    </location>
</feature>
<accession>A0A3P7JYV0</accession>
<keyword evidence="3" id="KW-1185">Reference proteome</keyword>
<reference evidence="2 3" key="1">
    <citation type="submission" date="2018-11" db="EMBL/GenBank/DDBJ databases">
        <authorList>
            <consortium name="Pathogen Informatics"/>
        </authorList>
    </citation>
    <scope>NUCLEOTIDE SEQUENCE [LARGE SCALE GENOMIC DNA]</scope>
</reference>
<dbReference type="Proteomes" id="UP000270094">
    <property type="component" value="Unassembled WGS sequence"/>
</dbReference>
<proteinExistence type="predicted"/>
<evidence type="ECO:0000313" key="3">
    <source>
        <dbReference type="Proteomes" id="UP000270094"/>
    </source>
</evidence>
<dbReference type="EMBL" id="UYYB01127946">
    <property type="protein sequence ID" value="VDM84154.1"/>
    <property type="molecule type" value="Genomic_DNA"/>
</dbReference>
<protein>
    <submittedName>
        <fullName evidence="2">Uncharacterized protein</fullName>
    </submittedName>
</protein>
<evidence type="ECO:0000313" key="2">
    <source>
        <dbReference type="EMBL" id="VDM84154.1"/>
    </source>
</evidence>
<organism evidence="2 3">
    <name type="scientific">Strongylus vulgaris</name>
    <name type="common">Blood worm</name>
    <dbReference type="NCBI Taxonomy" id="40348"/>
    <lineage>
        <taxon>Eukaryota</taxon>
        <taxon>Metazoa</taxon>
        <taxon>Ecdysozoa</taxon>
        <taxon>Nematoda</taxon>
        <taxon>Chromadorea</taxon>
        <taxon>Rhabditida</taxon>
        <taxon>Rhabditina</taxon>
        <taxon>Rhabditomorpha</taxon>
        <taxon>Strongyloidea</taxon>
        <taxon>Strongylidae</taxon>
        <taxon>Strongylus</taxon>
    </lineage>
</organism>
<name>A0A3P7JYV0_STRVU</name>
<dbReference type="OrthoDB" id="10552540at2759"/>
<evidence type="ECO:0000256" key="1">
    <source>
        <dbReference type="SAM" id="MobiDB-lite"/>
    </source>
</evidence>
<sequence>MEIKHKDEDPRTSHNRSLTGNGRYSQSQPSQWDSISKGKNYGEDNTRKIPQMLEGQPSKLILTPSKKYEQHNKRIVLQELKGTTVHSKLKTGRMGATRKLITKAPPTTTTDDGLRNLPECQHCREPPRSNVSMCKPKECVPIEAIIRIVNECSVAELSCPEGASCIGIEDNNGEIREHDLEEVELAICVNGAWQAETVSGKQPVNNIACYT</sequence>
<gene>
    <name evidence="2" type="ORF">SVUK_LOCUS19152</name>
</gene>
<feature type="compositionally biased region" description="Polar residues" evidence="1">
    <location>
        <begin position="15"/>
        <end position="34"/>
    </location>
</feature>
<dbReference type="AlphaFoldDB" id="A0A3P7JYV0"/>